<evidence type="ECO:0000256" key="2">
    <source>
        <dbReference type="ARBA" id="ARBA00022679"/>
    </source>
</evidence>
<evidence type="ECO:0000256" key="1">
    <source>
        <dbReference type="ARBA" id="ARBA00009427"/>
    </source>
</evidence>
<comment type="subcellular location">
    <subcellularLocation>
        <location evidence="8">Cytoplasm</location>
    </subcellularLocation>
</comment>
<dbReference type="SUPFAM" id="SSF52540">
    <property type="entry name" value="P-loop containing nucleoside triphosphate hydrolases"/>
    <property type="match status" value="1"/>
</dbReference>
<name>A0ABY6Q710_9GAMM</name>
<dbReference type="EC" id="2.7.4.25" evidence="8"/>
<comment type="catalytic activity">
    <reaction evidence="7 8">
        <text>CMP + ATP = CDP + ADP</text>
        <dbReference type="Rhea" id="RHEA:11600"/>
        <dbReference type="ChEBI" id="CHEBI:30616"/>
        <dbReference type="ChEBI" id="CHEBI:58069"/>
        <dbReference type="ChEBI" id="CHEBI:60377"/>
        <dbReference type="ChEBI" id="CHEBI:456216"/>
        <dbReference type="EC" id="2.7.4.25"/>
    </reaction>
</comment>
<protein>
    <recommendedName>
        <fullName evidence="8">Cytidylate kinase</fullName>
        <shortName evidence="8">CK</shortName>
        <ecNumber evidence="8">2.7.4.25</ecNumber>
    </recommendedName>
    <alternativeName>
        <fullName evidence="8">Cytidine monophosphate kinase</fullName>
        <shortName evidence="8">CMP kinase</shortName>
    </alternativeName>
</protein>
<accession>A0ABY6Q710</accession>
<dbReference type="NCBIfam" id="TIGR00017">
    <property type="entry name" value="cmk"/>
    <property type="match status" value="1"/>
</dbReference>
<gene>
    <name evidence="8" type="primary">cmk</name>
    <name evidence="10" type="ORF">E0F26_06360</name>
</gene>
<evidence type="ECO:0000256" key="7">
    <source>
        <dbReference type="ARBA" id="ARBA00048478"/>
    </source>
</evidence>
<dbReference type="RefSeq" id="WP_279240830.1">
    <property type="nucleotide sequence ID" value="NZ_CP036501.1"/>
</dbReference>
<keyword evidence="11" id="KW-1185">Reference proteome</keyword>
<evidence type="ECO:0000256" key="3">
    <source>
        <dbReference type="ARBA" id="ARBA00022741"/>
    </source>
</evidence>
<dbReference type="EMBL" id="CP036501">
    <property type="protein sequence ID" value="UZP74384.1"/>
    <property type="molecule type" value="Genomic_DNA"/>
</dbReference>
<dbReference type="InterPro" id="IPR003136">
    <property type="entry name" value="Cytidylate_kin"/>
</dbReference>
<evidence type="ECO:0000313" key="11">
    <source>
        <dbReference type="Proteomes" id="UP001317963"/>
    </source>
</evidence>
<feature type="domain" description="Cytidylate kinase" evidence="9">
    <location>
        <begin position="6"/>
        <end position="218"/>
    </location>
</feature>
<keyword evidence="5 8" id="KW-0067">ATP-binding</keyword>
<keyword evidence="4 8" id="KW-0418">Kinase</keyword>
<dbReference type="Pfam" id="PF02224">
    <property type="entry name" value="Cytidylate_kin"/>
    <property type="match status" value="1"/>
</dbReference>
<feature type="binding site" evidence="8">
    <location>
        <begin position="10"/>
        <end position="18"/>
    </location>
    <ligand>
        <name>ATP</name>
        <dbReference type="ChEBI" id="CHEBI:30616"/>
    </ligand>
</feature>
<evidence type="ECO:0000256" key="8">
    <source>
        <dbReference type="HAMAP-Rule" id="MF_00238"/>
    </source>
</evidence>
<keyword evidence="8" id="KW-0963">Cytoplasm</keyword>
<dbReference type="Proteomes" id="UP001317963">
    <property type="component" value="Chromosome"/>
</dbReference>
<keyword evidence="2 8" id="KW-0808">Transferase</keyword>
<reference evidence="10 11" key="1">
    <citation type="submission" date="2019-02" db="EMBL/GenBank/DDBJ databases">
        <title>Halieaceae_genomes.</title>
        <authorList>
            <person name="Li S.-H."/>
        </authorList>
    </citation>
    <scope>NUCLEOTIDE SEQUENCE [LARGE SCALE GENOMIC DNA]</scope>
    <source>
        <strain evidence="10 11">JH123</strain>
    </source>
</reference>
<evidence type="ECO:0000256" key="4">
    <source>
        <dbReference type="ARBA" id="ARBA00022777"/>
    </source>
</evidence>
<evidence type="ECO:0000256" key="6">
    <source>
        <dbReference type="ARBA" id="ARBA00047615"/>
    </source>
</evidence>
<comment type="catalytic activity">
    <reaction evidence="6 8">
        <text>dCMP + ATP = dCDP + ADP</text>
        <dbReference type="Rhea" id="RHEA:25094"/>
        <dbReference type="ChEBI" id="CHEBI:30616"/>
        <dbReference type="ChEBI" id="CHEBI:57566"/>
        <dbReference type="ChEBI" id="CHEBI:58593"/>
        <dbReference type="ChEBI" id="CHEBI:456216"/>
        <dbReference type="EC" id="2.7.4.25"/>
    </reaction>
</comment>
<dbReference type="Gene3D" id="3.40.50.300">
    <property type="entry name" value="P-loop containing nucleotide triphosphate hydrolases"/>
    <property type="match status" value="1"/>
</dbReference>
<comment type="similarity">
    <text evidence="1 8">Belongs to the cytidylate kinase family. Type 1 subfamily.</text>
</comment>
<dbReference type="HAMAP" id="MF_00238">
    <property type="entry name" value="Cytidyl_kinase_type1"/>
    <property type="match status" value="1"/>
</dbReference>
<organism evidence="10 11">
    <name type="scientific">Candidatus Paraluminiphilus aquimaris</name>
    <dbReference type="NCBI Taxonomy" id="2518994"/>
    <lineage>
        <taxon>Bacteria</taxon>
        <taxon>Pseudomonadati</taxon>
        <taxon>Pseudomonadota</taxon>
        <taxon>Gammaproteobacteria</taxon>
        <taxon>Cellvibrionales</taxon>
        <taxon>Halieaceae</taxon>
        <taxon>Candidatus Paraluminiphilus</taxon>
    </lineage>
</organism>
<dbReference type="InterPro" id="IPR027417">
    <property type="entry name" value="P-loop_NTPase"/>
</dbReference>
<keyword evidence="3 8" id="KW-0547">Nucleotide-binding</keyword>
<evidence type="ECO:0000256" key="5">
    <source>
        <dbReference type="ARBA" id="ARBA00022840"/>
    </source>
</evidence>
<dbReference type="GO" id="GO:0016301">
    <property type="term" value="F:kinase activity"/>
    <property type="evidence" value="ECO:0007669"/>
    <property type="project" value="UniProtKB-KW"/>
</dbReference>
<evidence type="ECO:0000313" key="10">
    <source>
        <dbReference type="EMBL" id="UZP74384.1"/>
    </source>
</evidence>
<evidence type="ECO:0000259" key="9">
    <source>
        <dbReference type="Pfam" id="PF02224"/>
    </source>
</evidence>
<proteinExistence type="inferred from homology"/>
<dbReference type="CDD" id="cd02020">
    <property type="entry name" value="CMPK"/>
    <property type="match status" value="1"/>
</dbReference>
<sequence length="228" mass="23894">MSTTVICVDGPSGSGKGTLSQRLAEALNFHLLDSGALYRVVGYAATVNAIDWSDEAGVTQIARSLDVAFLSSATGVRVIYSGADVTDSVRSVRGGEGASAVAAIASVRDALLSRQRELACPPGLVADGRDMGTVVFPKAPLKIFLEASAAARAQRRQSQLQQQGENVSLPRLLEAIEARDLRDRTRSASPLMPAEDAVIVDSTAMTADDVFAHVMSLVTLKGLVHSDG</sequence>
<dbReference type="InterPro" id="IPR011994">
    <property type="entry name" value="Cytidylate_kinase_dom"/>
</dbReference>